<dbReference type="AlphaFoldDB" id="A0A6M3M8G7"/>
<dbReference type="EMBL" id="MT143872">
    <property type="protein sequence ID" value="QJB04111.1"/>
    <property type="molecule type" value="Genomic_DNA"/>
</dbReference>
<name>A0A6M3M8G7_9ZZZZ</name>
<proteinExistence type="predicted"/>
<protein>
    <submittedName>
        <fullName evidence="1">Uncharacterized protein</fullName>
    </submittedName>
</protein>
<evidence type="ECO:0000313" key="1">
    <source>
        <dbReference type="EMBL" id="QJB04111.1"/>
    </source>
</evidence>
<organism evidence="1">
    <name type="scientific">viral metagenome</name>
    <dbReference type="NCBI Taxonomy" id="1070528"/>
    <lineage>
        <taxon>unclassified sequences</taxon>
        <taxon>metagenomes</taxon>
        <taxon>organismal metagenomes</taxon>
    </lineage>
</organism>
<gene>
    <name evidence="1" type="ORF">MM171B00466_0015</name>
</gene>
<accession>A0A6M3M8G7</accession>
<sequence>MASFSFVCCPKCKEQFQLERDGPVGVKGVKDSRQIRCLECGTVFKSKGETWREAHGEHP</sequence>
<reference evidence="1" key="1">
    <citation type="submission" date="2020-03" db="EMBL/GenBank/DDBJ databases">
        <title>The deep terrestrial virosphere.</title>
        <authorList>
            <person name="Holmfeldt K."/>
            <person name="Nilsson E."/>
            <person name="Simone D."/>
            <person name="Lopez-Fernandez M."/>
            <person name="Wu X."/>
            <person name="de Brujin I."/>
            <person name="Lundin D."/>
            <person name="Andersson A."/>
            <person name="Bertilsson S."/>
            <person name="Dopson M."/>
        </authorList>
    </citation>
    <scope>NUCLEOTIDE SEQUENCE</scope>
    <source>
        <strain evidence="1">MM171B00466</strain>
    </source>
</reference>